<organism evidence="1 2">
    <name type="scientific">Acaulospora morrowiae</name>
    <dbReference type="NCBI Taxonomy" id="94023"/>
    <lineage>
        <taxon>Eukaryota</taxon>
        <taxon>Fungi</taxon>
        <taxon>Fungi incertae sedis</taxon>
        <taxon>Mucoromycota</taxon>
        <taxon>Glomeromycotina</taxon>
        <taxon>Glomeromycetes</taxon>
        <taxon>Diversisporales</taxon>
        <taxon>Acaulosporaceae</taxon>
        <taxon>Acaulospora</taxon>
    </lineage>
</organism>
<dbReference type="Proteomes" id="UP000789342">
    <property type="component" value="Unassembled WGS sequence"/>
</dbReference>
<evidence type="ECO:0000313" key="2">
    <source>
        <dbReference type="Proteomes" id="UP000789342"/>
    </source>
</evidence>
<feature type="non-terminal residue" evidence="1">
    <location>
        <position position="1"/>
    </location>
</feature>
<name>A0A9N9D9G4_9GLOM</name>
<comment type="caution">
    <text evidence="1">The sequence shown here is derived from an EMBL/GenBank/DDBJ whole genome shotgun (WGS) entry which is preliminary data.</text>
</comment>
<protein>
    <submittedName>
        <fullName evidence="1">10024_t:CDS:1</fullName>
    </submittedName>
</protein>
<sequence>PKELEENNYGSKDMFEEIEYESKEVEVKKEYYMRDLSEEKVPTLEKEVEYTDEKYKVELDNLMKAGTSRGNETLQKRKRTICRRNE</sequence>
<dbReference type="AlphaFoldDB" id="A0A9N9D9G4"/>
<proteinExistence type="predicted"/>
<gene>
    <name evidence="1" type="ORF">AMORRO_LOCUS8932</name>
</gene>
<dbReference type="EMBL" id="CAJVPV010008169">
    <property type="protein sequence ID" value="CAG8627381.1"/>
    <property type="molecule type" value="Genomic_DNA"/>
</dbReference>
<reference evidence="1" key="1">
    <citation type="submission" date="2021-06" db="EMBL/GenBank/DDBJ databases">
        <authorList>
            <person name="Kallberg Y."/>
            <person name="Tangrot J."/>
            <person name="Rosling A."/>
        </authorList>
    </citation>
    <scope>NUCLEOTIDE SEQUENCE</scope>
    <source>
        <strain evidence="1">CL551</strain>
    </source>
</reference>
<accession>A0A9N9D9G4</accession>
<evidence type="ECO:0000313" key="1">
    <source>
        <dbReference type="EMBL" id="CAG8627381.1"/>
    </source>
</evidence>
<keyword evidence="2" id="KW-1185">Reference proteome</keyword>